<gene>
    <name evidence="6" type="ORF">CSSPTR1EN2_LOCUS7056</name>
</gene>
<evidence type="ECO:0000313" key="6">
    <source>
        <dbReference type="EMBL" id="CAK9203778.1"/>
    </source>
</evidence>
<dbReference type="InterPro" id="IPR053318">
    <property type="entry name" value="GT64"/>
</dbReference>
<comment type="similarity">
    <text evidence="1">Belongs to the glycosyltransferase 64 family.</text>
</comment>
<keyword evidence="3" id="KW-1015">Disulfide bond</keyword>
<dbReference type="InterPro" id="IPR015338">
    <property type="entry name" value="GT64_dom"/>
</dbReference>
<organism evidence="6 7">
    <name type="scientific">Sphagnum troendelagicum</name>
    <dbReference type="NCBI Taxonomy" id="128251"/>
    <lineage>
        <taxon>Eukaryota</taxon>
        <taxon>Viridiplantae</taxon>
        <taxon>Streptophyta</taxon>
        <taxon>Embryophyta</taxon>
        <taxon>Bryophyta</taxon>
        <taxon>Sphagnophytina</taxon>
        <taxon>Sphagnopsida</taxon>
        <taxon>Sphagnales</taxon>
        <taxon>Sphagnaceae</taxon>
        <taxon>Sphagnum</taxon>
    </lineage>
</organism>
<evidence type="ECO:0000256" key="1">
    <source>
        <dbReference type="ARBA" id="ARBA00008700"/>
    </source>
</evidence>
<feature type="transmembrane region" description="Helical" evidence="4">
    <location>
        <begin position="21"/>
        <end position="39"/>
    </location>
</feature>
<evidence type="ECO:0000256" key="2">
    <source>
        <dbReference type="ARBA" id="ARBA00022679"/>
    </source>
</evidence>
<keyword evidence="4" id="KW-1133">Transmembrane helix</keyword>
<protein>
    <recommendedName>
        <fullName evidence="5">Glycosyl transferase 64 domain-containing protein</fullName>
    </recommendedName>
</protein>
<evidence type="ECO:0000256" key="4">
    <source>
        <dbReference type="SAM" id="Phobius"/>
    </source>
</evidence>
<keyword evidence="7" id="KW-1185">Reference proteome</keyword>
<dbReference type="Gene3D" id="3.90.550.10">
    <property type="entry name" value="Spore Coat Polysaccharide Biosynthesis Protein SpsA, Chain A"/>
    <property type="match status" value="3"/>
</dbReference>
<dbReference type="Proteomes" id="UP001497512">
    <property type="component" value="Chromosome 14"/>
</dbReference>
<evidence type="ECO:0000313" key="7">
    <source>
        <dbReference type="Proteomes" id="UP001497512"/>
    </source>
</evidence>
<dbReference type="PANTHER" id="PTHR48409">
    <property type="entry name" value="GLYCOSYLTRANSFERASE FAMILY PROTEIN 64 C3"/>
    <property type="match status" value="1"/>
</dbReference>
<proteinExistence type="inferred from homology"/>
<dbReference type="SUPFAM" id="SSF53448">
    <property type="entry name" value="Nucleotide-diphospho-sugar transferases"/>
    <property type="match status" value="2"/>
</dbReference>
<reference evidence="6" key="1">
    <citation type="submission" date="2024-02" db="EMBL/GenBank/DDBJ databases">
        <authorList>
            <consortium name="ELIXIR-Norway"/>
            <consortium name="Elixir Norway"/>
        </authorList>
    </citation>
    <scope>NUCLEOTIDE SEQUENCE</scope>
</reference>
<dbReference type="Pfam" id="PF09258">
    <property type="entry name" value="Glyco_transf_64"/>
    <property type="match status" value="1"/>
</dbReference>
<keyword evidence="4" id="KW-0472">Membrane</keyword>
<feature type="domain" description="Glycosyl transferase 64" evidence="5">
    <location>
        <begin position="84"/>
        <end position="330"/>
    </location>
</feature>
<evidence type="ECO:0000259" key="5">
    <source>
        <dbReference type="Pfam" id="PF09258"/>
    </source>
</evidence>
<dbReference type="EMBL" id="OZ019906">
    <property type="protein sequence ID" value="CAK9203778.1"/>
    <property type="molecule type" value="Genomic_DNA"/>
</dbReference>
<keyword evidence="4" id="KW-0812">Transmembrane</keyword>
<dbReference type="PANTHER" id="PTHR48409:SF1">
    <property type="entry name" value="GLYCOSYLTRANSFERASE FAMILY PROTEIN 64 C3"/>
    <property type="match status" value="1"/>
</dbReference>
<dbReference type="InterPro" id="IPR029044">
    <property type="entry name" value="Nucleotide-diphossugar_trans"/>
</dbReference>
<evidence type="ECO:0000256" key="3">
    <source>
        <dbReference type="ARBA" id="ARBA00023157"/>
    </source>
</evidence>
<accession>A0ABP0TSH1</accession>
<sequence length="922" mass="104690">MVSRKKRKQLQVAASYWTSKLWVILPAFLLVTIWLRWTLHSSALRSKPVTHGSKTQSRNNVDSDDICDRSLYPQQRELRSDQLTILVNGFAEARLPLLQENLQMYTASTVVHSVLLLWGNTSTPQSLFTEIDFISLGAPIYIIRQASSSLNDRFLPRAYIKTKAVMICDDDISIDLSSLEFALQVWYENKKRIVGFFPRAHSYQLDSHSWIYAKDPQKYSIMLTKLMILATEYLYLYTCEMPAGVRNYVDNGMNCEDIAMNFLVSNRSGLGPLLVDGKPRDWGDMRNSNEEITSMGLSTRVDHRKDRGECIAEFHRVWNGMELRSSYAKAVPDVEEQVLCEKFGYLVQCDQYASSMRDARRIVGENLVTRTYKYAYVTLLQSSRMFFSALVLAQSLRSSGTVHDLVLLINAQSSLNVENSTLREHFDVVKSVNTTTNKRRWKGLGKLSAWQLVEYKKVIFLEVNSLVLVNLDHLFQLPEPAAAPQINAPDEFNPDLFVLEPSESTYSDILGGLEESVIPEPSSEYALLNKYFSGWFQMPARHRLPLYYNLPVHLSLGEDKPGHMTMEPPAVVRIPKVMLASVPEMVTRAAETDSASTHEIQMKDVNFGVQGAVSNPWCSLWLQLLEALRSNKYQPLEDETKSPLSKLSGNAKNLTWPVRPRQALMQRPFLHPNDAQKAFVTVIWAAEQLTAVAGWAATYAQHHTHPSWHKTLLLVHSKLKREEWSQYRSLFSAVVVVDPVEVGDHVLDGSSLVLHVWNQTSYKMLIFVHPASVFVDNCNFLLEFDPFAAMPSYSVPDTFSTRVMVIQPDHITFLELCRKLASPGASRQQGMTKFLNKHYNGWFQSSHLHRIAPISNSLVDIERGLDPGGRSWRIFSFYSSNLADVTSETAKIWQKLVCGVQQSSIPLSIIKLICNAKNMKTG</sequence>
<name>A0ABP0TSH1_9BRYO</name>
<keyword evidence="2" id="KW-0808">Transferase</keyword>